<reference evidence="2" key="1">
    <citation type="submission" date="2014-06" db="EMBL/GenBank/DDBJ databases">
        <authorList>
            <person name="Berkman P.J."/>
        </authorList>
    </citation>
    <scope>NUCLEOTIDE SEQUENCE [LARGE SCALE GENOMIC DNA]</scope>
</reference>
<evidence type="ECO:0000313" key="1">
    <source>
        <dbReference type="EMBL" id="CDS01538.1"/>
    </source>
</evidence>
<protein>
    <submittedName>
        <fullName evidence="1">Uncharacterized protein</fullName>
    </submittedName>
</protein>
<name>A0A0F7S1J6_9BASI</name>
<proteinExistence type="predicted"/>
<keyword evidence="2" id="KW-1185">Reference proteome</keyword>
<dbReference type="Proteomes" id="UP000242770">
    <property type="component" value="Unassembled WGS sequence"/>
</dbReference>
<gene>
    <name evidence="1" type="primary">SSCI68860.1</name>
</gene>
<sequence>MAPQSAAHHPPYPKSAQQVVGSVFPKRRSTTIDRVGVVANGAR</sequence>
<dbReference type="EMBL" id="CCFA01004105">
    <property type="protein sequence ID" value="CDS01538.1"/>
    <property type="molecule type" value="Genomic_DNA"/>
</dbReference>
<evidence type="ECO:0000313" key="2">
    <source>
        <dbReference type="Proteomes" id="UP000242770"/>
    </source>
</evidence>
<dbReference type="AlphaFoldDB" id="A0A0F7S1J6"/>
<organism evidence="1 2">
    <name type="scientific">Sporisorium scitamineum</name>
    <dbReference type="NCBI Taxonomy" id="49012"/>
    <lineage>
        <taxon>Eukaryota</taxon>
        <taxon>Fungi</taxon>
        <taxon>Dikarya</taxon>
        <taxon>Basidiomycota</taxon>
        <taxon>Ustilaginomycotina</taxon>
        <taxon>Ustilaginomycetes</taxon>
        <taxon>Ustilaginales</taxon>
        <taxon>Ustilaginaceae</taxon>
        <taxon>Sporisorium</taxon>
    </lineage>
</organism>
<accession>A0A0F7S1J6</accession>